<evidence type="ECO:0000256" key="5">
    <source>
        <dbReference type="ARBA" id="ARBA00023125"/>
    </source>
</evidence>
<dbReference type="GO" id="GO:0005694">
    <property type="term" value="C:chromosome"/>
    <property type="evidence" value="ECO:0007669"/>
    <property type="project" value="TreeGrafter"/>
</dbReference>
<evidence type="ECO:0000256" key="6">
    <source>
        <dbReference type="ARBA" id="ARBA00034617"/>
    </source>
</evidence>
<dbReference type="InterPro" id="IPR027417">
    <property type="entry name" value="P-loop_NTPase"/>
</dbReference>
<dbReference type="SMART" id="SM00487">
    <property type="entry name" value="DEXDc"/>
    <property type="match status" value="1"/>
</dbReference>
<dbReference type="GO" id="GO:0009378">
    <property type="term" value="F:four-way junction helicase activity"/>
    <property type="evidence" value="ECO:0007669"/>
    <property type="project" value="TreeGrafter"/>
</dbReference>
<reference evidence="10 11" key="1">
    <citation type="journal article" date="2019" name="Nat. Ecol. Evol.">
        <title>Megaphylogeny resolves global patterns of mushroom evolution.</title>
        <authorList>
            <person name="Varga T."/>
            <person name="Krizsan K."/>
            <person name="Foldi C."/>
            <person name="Dima B."/>
            <person name="Sanchez-Garcia M."/>
            <person name="Sanchez-Ramirez S."/>
            <person name="Szollosi G.J."/>
            <person name="Szarkandi J.G."/>
            <person name="Papp V."/>
            <person name="Albert L."/>
            <person name="Andreopoulos W."/>
            <person name="Angelini C."/>
            <person name="Antonin V."/>
            <person name="Barry K.W."/>
            <person name="Bougher N.L."/>
            <person name="Buchanan P."/>
            <person name="Buyck B."/>
            <person name="Bense V."/>
            <person name="Catcheside P."/>
            <person name="Chovatia M."/>
            <person name="Cooper J."/>
            <person name="Damon W."/>
            <person name="Desjardin D."/>
            <person name="Finy P."/>
            <person name="Geml J."/>
            <person name="Haridas S."/>
            <person name="Hughes K."/>
            <person name="Justo A."/>
            <person name="Karasinski D."/>
            <person name="Kautmanova I."/>
            <person name="Kiss B."/>
            <person name="Kocsube S."/>
            <person name="Kotiranta H."/>
            <person name="LaButti K.M."/>
            <person name="Lechner B.E."/>
            <person name="Liimatainen K."/>
            <person name="Lipzen A."/>
            <person name="Lukacs Z."/>
            <person name="Mihaltcheva S."/>
            <person name="Morgado L.N."/>
            <person name="Niskanen T."/>
            <person name="Noordeloos M.E."/>
            <person name="Ohm R.A."/>
            <person name="Ortiz-Santana B."/>
            <person name="Ovrebo C."/>
            <person name="Racz N."/>
            <person name="Riley R."/>
            <person name="Savchenko A."/>
            <person name="Shiryaev A."/>
            <person name="Soop K."/>
            <person name="Spirin V."/>
            <person name="Szebenyi C."/>
            <person name="Tomsovsky M."/>
            <person name="Tulloss R.E."/>
            <person name="Uehling J."/>
            <person name="Grigoriev I.V."/>
            <person name="Vagvolgyi C."/>
            <person name="Papp T."/>
            <person name="Martin F.M."/>
            <person name="Miettinen O."/>
            <person name="Hibbett D.S."/>
            <person name="Nagy L.G."/>
        </authorList>
    </citation>
    <scope>NUCLEOTIDE SEQUENCE [LARGE SCALE GENOMIC DNA]</scope>
    <source>
        <strain evidence="10 11">CBS 962.96</strain>
    </source>
</reference>
<protein>
    <recommendedName>
        <fullName evidence="7">DNA 3'-5' helicase</fullName>
        <ecNumber evidence="7">5.6.2.4</ecNumber>
    </recommendedName>
</protein>
<dbReference type="SMART" id="SM00490">
    <property type="entry name" value="HELICc"/>
    <property type="match status" value="1"/>
</dbReference>
<dbReference type="InterPro" id="IPR011545">
    <property type="entry name" value="DEAD/DEAH_box_helicase_dom"/>
</dbReference>
<dbReference type="SUPFAM" id="SSF52540">
    <property type="entry name" value="P-loop containing nucleoside triphosphate hydrolases"/>
    <property type="match status" value="1"/>
</dbReference>
<keyword evidence="11" id="KW-1185">Reference proteome</keyword>
<dbReference type="Pfam" id="PF00270">
    <property type="entry name" value="DEAD"/>
    <property type="match status" value="1"/>
</dbReference>
<comment type="catalytic activity">
    <reaction evidence="6">
        <text>Couples ATP hydrolysis with the unwinding of duplex DNA by translocating in the 3'-5' direction.</text>
        <dbReference type="EC" id="5.6.2.4"/>
    </reaction>
</comment>
<evidence type="ECO:0000256" key="2">
    <source>
        <dbReference type="ARBA" id="ARBA00022741"/>
    </source>
</evidence>
<dbReference type="GO" id="GO:0005737">
    <property type="term" value="C:cytoplasm"/>
    <property type="evidence" value="ECO:0007669"/>
    <property type="project" value="TreeGrafter"/>
</dbReference>
<evidence type="ECO:0000256" key="3">
    <source>
        <dbReference type="ARBA" id="ARBA00022801"/>
    </source>
</evidence>
<keyword evidence="5" id="KW-0238">DNA-binding</keyword>
<evidence type="ECO:0000313" key="10">
    <source>
        <dbReference type="EMBL" id="THU76409.1"/>
    </source>
</evidence>
<dbReference type="InterPro" id="IPR002464">
    <property type="entry name" value="DNA/RNA_helicase_DEAH_CS"/>
</dbReference>
<name>A0A4S8KLL9_DENBC</name>
<feature type="domain" description="Helicase ATP-binding" evidence="8">
    <location>
        <begin position="48"/>
        <end position="222"/>
    </location>
</feature>
<evidence type="ECO:0000313" key="11">
    <source>
        <dbReference type="Proteomes" id="UP000297245"/>
    </source>
</evidence>
<keyword evidence="3 10" id="KW-0378">Hydrolase</keyword>
<dbReference type="Pfam" id="PF00271">
    <property type="entry name" value="Helicase_C"/>
    <property type="match status" value="1"/>
</dbReference>
<evidence type="ECO:0000256" key="4">
    <source>
        <dbReference type="ARBA" id="ARBA00022840"/>
    </source>
</evidence>
<proteinExistence type="inferred from homology"/>
<feature type="non-terminal residue" evidence="10">
    <location>
        <position position="1"/>
    </location>
</feature>
<dbReference type="EMBL" id="ML180937">
    <property type="protein sequence ID" value="THU76409.1"/>
    <property type="molecule type" value="Genomic_DNA"/>
</dbReference>
<dbReference type="InterPro" id="IPR014001">
    <property type="entry name" value="Helicase_ATP-bd"/>
</dbReference>
<keyword evidence="2" id="KW-0547">Nucleotide-binding</keyword>
<dbReference type="GO" id="GO:0003677">
    <property type="term" value="F:DNA binding"/>
    <property type="evidence" value="ECO:0007669"/>
    <property type="project" value="UniProtKB-KW"/>
</dbReference>
<dbReference type="Proteomes" id="UP000297245">
    <property type="component" value="Unassembled WGS sequence"/>
</dbReference>
<comment type="similarity">
    <text evidence="1">Belongs to the helicase family. RecQ subfamily.</text>
</comment>
<accession>A0A4S8KLL9</accession>
<dbReference type="PROSITE" id="PS00690">
    <property type="entry name" value="DEAH_ATP_HELICASE"/>
    <property type="match status" value="1"/>
</dbReference>
<gene>
    <name evidence="10" type="ORF">K435DRAFT_879258</name>
</gene>
<dbReference type="GO" id="GO:0000724">
    <property type="term" value="P:double-strand break repair via homologous recombination"/>
    <property type="evidence" value="ECO:0007669"/>
    <property type="project" value="TreeGrafter"/>
</dbReference>
<dbReference type="PANTHER" id="PTHR13710:SF120">
    <property type="entry name" value="BIFUNCTIONAL 3'-5' EXONUCLEASE_ATP-DEPENDENT HELICASE WRN"/>
    <property type="match status" value="1"/>
</dbReference>
<dbReference type="GO" id="GO:0043138">
    <property type="term" value="F:3'-5' DNA helicase activity"/>
    <property type="evidence" value="ECO:0007669"/>
    <property type="project" value="UniProtKB-EC"/>
</dbReference>
<evidence type="ECO:0000259" key="8">
    <source>
        <dbReference type="PROSITE" id="PS51192"/>
    </source>
</evidence>
<dbReference type="PROSITE" id="PS51194">
    <property type="entry name" value="HELICASE_CTER"/>
    <property type="match status" value="1"/>
</dbReference>
<organism evidence="10 11">
    <name type="scientific">Dendrothele bispora (strain CBS 962.96)</name>
    <dbReference type="NCBI Taxonomy" id="1314807"/>
    <lineage>
        <taxon>Eukaryota</taxon>
        <taxon>Fungi</taxon>
        <taxon>Dikarya</taxon>
        <taxon>Basidiomycota</taxon>
        <taxon>Agaricomycotina</taxon>
        <taxon>Agaricomycetes</taxon>
        <taxon>Agaricomycetidae</taxon>
        <taxon>Agaricales</taxon>
        <taxon>Agaricales incertae sedis</taxon>
        <taxon>Dendrothele</taxon>
    </lineage>
</organism>
<dbReference type="OrthoDB" id="5409596at2759"/>
<dbReference type="PANTHER" id="PTHR13710">
    <property type="entry name" value="DNA HELICASE RECQ FAMILY MEMBER"/>
    <property type="match status" value="1"/>
</dbReference>
<dbReference type="PROSITE" id="PS51192">
    <property type="entry name" value="HELICASE_ATP_BIND_1"/>
    <property type="match status" value="1"/>
</dbReference>
<evidence type="ECO:0000256" key="1">
    <source>
        <dbReference type="ARBA" id="ARBA00005446"/>
    </source>
</evidence>
<dbReference type="AlphaFoldDB" id="A0A4S8KLL9"/>
<dbReference type="Gene3D" id="3.40.50.300">
    <property type="entry name" value="P-loop containing nucleotide triphosphate hydrolases"/>
    <property type="match status" value="2"/>
</dbReference>
<evidence type="ECO:0000259" key="9">
    <source>
        <dbReference type="PROSITE" id="PS51194"/>
    </source>
</evidence>
<dbReference type="GO" id="GO:0005524">
    <property type="term" value="F:ATP binding"/>
    <property type="evidence" value="ECO:0007669"/>
    <property type="project" value="UniProtKB-KW"/>
</dbReference>
<feature type="domain" description="Helicase C-terminal" evidence="9">
    <location>
        <begin position="248"/>
        <end position="412"/>
    </location>
</feature>
<dbReference type="GO" id="GO:0016787">
    <property type="term" value="F:hydrolase activity"/>
    <property type="evidence" value="ECO:0007669"/>
    <property type="project" value="UniProtKB-KW"/>
</dbReference>
<sequence>VPKSPSKTTQGIRTRLPDRLKDAKSIKETLKSELKLSFEPDDWQAHFIHRILQRYDGICVAATGLGKSLLFEGTAKLVGKGQMVFVICPLKSLERDQVQHAQEKGLDALAINEDTEKGPKLWEQLRTTAQIVYLSPEMVLSDVFRNKVWKDTRIRRRLGAVFVDEAHCIDEWGEDDFRPQYRQLSTIRPLCGYDVPFIACTATCQSSTFDIIWRVLRFGSRPFWGVDVGADRPNLLFHTRVLKNTDNPVLDVLNLLPSNITEATQQDDIDKSLFYFDSERACRDAVDTLRKCLPAHLRDTIYPFSSDMSETAKKLCWEGFSRGTLRIVCATDAAGMGCSIPDVKNSVIFGLPESLSVVIQRWGRAGRDRITPSLCLLLIPSWAFRPETRPTIPALQCIRRKGGVVFSERGVF</sequence>
<keyword evidence="4" id="KW-0067">ATP-binding</keyword>
<evidence type="ECO:0000256" key="7">
    <source>
        <dbReference type="ARBA" id="ARBA00034808"/>
    </source>
</evidence>
<dbReference type="EC" id="5.6.2.4" evidence="7"/>
<dbReference type="InterPro" id="IPR001650">
    <property type="entry name" value="Helicase_C-like"/>
</dbReference>
<dbReference type="GO" id="GO:0005634">
    <property type="term" value="C:nucleus"/>
    <property type="evidence" value="ECO:0007669"/>
    <property type="project" value="TreeGrafter"/>
</dbReference>